<evidence type="ECO:0000256" key="1">
    <source>
        <dbReference type="SAM" id="MobiDB-lite"/>
    </source>
</evidence>
<name>A0AAU8J1W0_9ACTN</name>
<evidence type="ECO:0000313" key="3">
    <source>
        <dbReference type="EMBL" id="XCJ74484.1"/>
    </source>
</evidence>
<evidence type="ECO:0000256" key="2">
    <source>
        <dbReference type="SAM" id="Phobius"/>
    </source>
</evidence>
<reference evidence="3" key="1">
    <citation type="submission" date="2024-06" db="EMBL/GenBank/DDBJ databases">
        <title>Streptomyces sp. strain HUAS MG91 genome sequences.</title>
        <authorList>
            <person name="Mo P."/>
        </authorList>
    </citation>
    <scope>NUCLEOTIDE SEQUENCE</scope>
    <source>
        <strain evidence="3">HUAS MG91</strain>
    </source>
</reference>
<keyword evidence="2" id="KW-0472">Membrane</keyword>
<dbReference type="KEGG" id="stac:ABII15_32915"/>
<dbReference type="AlphaFoldDB" id="A0AAU8J1W0"/>
<dbReference type="RefSeq" id="WP_353945927.1">
    <property type="nucleotide sequence ID" value="NZ_CP159534.1"/>
</dbReference>
<sequence>MTAPEPAGVRRGRRPLSVPRLLLLSAALALTAVVLVLLVDGWVAAGATAAALAAGALLCARYVAGADALDSGRRGEVRLLRTRAPGMGEWHRNVRISLGPDGALGYRAVLRPELRRLFAAALAEHHHVSLDRQPDRAAELIGPELWRWLGPEPPATGPDGAIPAEVLGRLVDRLEALGTPRTRPGPHLPSPHLPKEEAPCQAPPSRPPRPRRMPP</sequence>
<feature type="region of interest" description="Disordered" evidence="1">
    <location>
        <begin position="175"/>
        <end position="215"/>
    </location>
</feature>
<protein>
    <submittedName>
        <fullName evidence="3">Uncharacterized protein</fullName>
    </submittedName>
</protein>
<gene>
    <name evidence="3" type="ORF">ABII15_32915</name>
</gene>
<feature type="transmembrane region" description="Helical" evidence="2">
    <location>
        <begin position="21"/>
        <end position="39"/>
    </location>
</feature>
<organism evidence="3">
    <name type="scientific">Streptomyces tabacisoli</name>
    <dbReference type="NCBI Taxonomy" id="3156398"/>
    <lineage>
        <taxon>Bacteria</taxon>
        <taxon>Bacillati</taxon>
        <taxon>Actinomycetota</taxon>
        <taxon>Actinomycetes</taxon>
        <taxon>Kitasatosporales</taxon>
        <taxon>Streptomycetaceae</taxon>
        <taxon>Streptomyces</taxon>
    </lineage>
</organism>
<proteinExistence type="predicted"/>
<keyword evidence="2" id="KW-1133">Transmembrane helix</keyword>
<dbReference type="EMBL" id="CP159534">
    <property type="protein sequence ID" value="XCJ74484.1"/>
    <property type="molecule type" value="Genomic_DNA"/>
</dbReference>
<accession>A0AAU8J1W0</accession>
<keyword evidence="2" id="KW-0812">Transmembrane</keyword>
<feature type="transmembrane region" description="Helical" evidence="2">
    <location>
        <begin position="45"/>
        <end position="64"/>
    </location>
</feature>